<dbReference type="STRING" id="307972.A0A2G8LNI8"/>
<protein>
    <submittedName>
        <fullName evidence="6">Putative large neutral amino acids transporter small subunit 1-like isoform X1</fullName>
    </submittedName>
</protein>
<evidence type="ECO:0000256" key="5">
    <source>
        <dbReference type="SAM" id="Phobius"/>
    </source>
</evidence>
<evidence type="ECO:0000313" key="7">
    <source>
        <dbReference type="Proteomes" id="UP000230750"/>
    </source>
</evidence>
<dbReference type="EMBL" id="MRZV01000024">
    <property type="protein sequence ID" value="PIK61826.1"/>
    <property type="molecule type" value="Genomic_DNA"/>
</dbReference>
<dbReference type="PIRSF" id="PIRSF006060">
    <property type="entry name" value="AA_transporter"/>
    <property type="match status" value="1"/>
</dbReference>
<feature type="transmembrane region" description="Helical" evidence="5">
    <location>
        <begin position="52"/>
        <end position="69"/>
    </location>
</feature>
<dbReference type="PANTHER" id="PTHR11785:SF528">
    <property type="entry name" value="AMINO ACID TRANSPORTER PROTEIN JHI-21"/>
    <property type="match status" value="1"/>
</dbReference>
<feature type="transmembrane region" description="Helical" evidence="5">
    <location>
        <begin position="12"/>
        <end position="31"/>
    </location>
</feature>
<feature type="transmembrane region" description="Helical" evidence="5">
    <location>
        <begin position="117"/>
        <end position="138"/>
    </location>
</feature>
<keyword evidence="7" id="KW-1185">Reference proteome</keyword>
<evidence type="ECO:0000256" key="4">
    <source>
        <dbReference type="ARBA" id="ARBA00023136"/>
    </source>
</evidence>
<reference evidence="6 7" key="1">
    <citation type="journal article" date="2017" name="PLoS Biol.">
        <title>The sea cucumber genome provides insights into morphological evolution and visceral regeneration.</title>
        <authorList>
            <person name="Zhang X."/>
            <person name="Sun L."/>
            <person name="Yuan J."/>
            <person name="Sun Y."/>
            <person name="Gao Y."/>
            <person name="Zhang L."/>
            <person name="Li S."/>
            <person name="Dai H."/>
            <person name="Hamel J.F."/>
            <person name="Liu C."/>
            <person name="Yu Y."/>
            <person name="Liu S."/>
            <person name="Lin W."/>
            <person name="Guo K."/>
            <person name="Jin S."/>
            <person name="Xu P."/>
            <person name="Storey K.B."/>
            <person name="Huan P."/>
            <person name="Zhang T."/>
            <person name="Zhou Y."/>
            <person name="Zhang J."/>
            <person name="Lin C."/>
            <person name="Li X."/>
            <person name="Xing L."/>
            <person name="Huo D."/>
            <person name="Sun M."/>
            <person name="Wang L."/>
            <person name="Mercier A."/>
            <person name="Li F."/>
            <person name="Yang H."/>
            <person name="Xiang J."/>
        </authorList>
    </citation>
    <scope>NUCLEOTIDE SEQUENCE [LARGE SCALE GENOMIC DNA]</scope>
    <source>
        <strain evidence="6">Shaxun</strain>
        <tissue evidence="6">Muscle</tissue>
    </source>
</reference>
<feature type="transmembrane region" description="Helical" evidence="5">
    <location>
        <begin position="249"/>
        <end position="272"/>
    </location>
</feature>
<keyword evidence="3 5" id="KW-1133">Transmembrane helix</keyword>
<feature type="transmembrane region" description="Helical" evidence="5">
    <location>
        <begin position="89"/>
        <end position="110"/>
    </location>
</feature>
<feature type="transmembrane region" description="Helical" evidence="5">
    <location>
        <begin position="311"/>
        <end position="331"/>
    </location>
</feature>
<dbReference type="AlphaFoldDB" id="A0A2G8LNI8"/>
<dbReference type="InterPro" id="IPR002293">
    <property type="entry name" value="AA/rel_permease1"/>
</dbReference>
<organism evidence="6 7">
    <name type="scientific">Stichopus japonicus</name>
    <name type="common">Sea cucumber</name>
    <dbReference type="NCBI Taxonomy" id="307972"/>
    <lineage>
        <taxon>Eukaryota</taxon>
        <taxon>Metazoa</taxon>
        <taxon>Echinodermata</taxon>
        <taxon>Eleutherozoa</taxon>
        <taxon>Echinozoa</taxon>
        <taxon>Holothuroidea</taxon>
        <taxon>Aspidochirotacea</taxon>
        <taxon>Aspidochirotida</taxon>
        <taxon>Stichopodidae</taxon>
        <taxon>Apostichopus</taxon>
    </lineage>
</organism>
<comment type="caution">
    <text evidence="6">The sequence shown here is derived from an EMBL/GenBank/DDBJ whole genome shotgun (WGS) entry which is preliminary data.</text>
</comment>
<evidence type="ECO:0000256" key="1">
    <source>
        <dbReference type="ARBA" id="ARBA00004141"/>
    </source>
</evidence>
<dbReference type="Pfam" id="PF13520">
    <property type="entry name" value="AA_permease_2"/>
    <property type="match status" value="1"/>
</dbReference>
<proteinExistence type="predicted"/>
<dbReference type="OrthoDB" id="10062876at2759"/>
<evidence type="ECO:0000256" key="3">
    <source>
        <dbReference type="ARBA" id="ARBA00022989"/>
    </source>
</evidence>
<dbReference type="Gene3D" id="1.20.1740.10">
    <property type="entry name" value="Amino acid/polyamine transporter I"/>
    <property type="match status" value="1"/>
</dbReference>
<accession>A0A2G8LNI8</accession>
<keyword evidence="2 5" id="KW-0812">Transmembrane</keyword>
<dbReference type="GO" id="GO:0016020">
    <property type="term" value="C:membrane"/>
    <property type="evidence" value="ECO:0007669"/>
    <property type="project" value="UniProtKB-SubCell"/>
</dbReference>
<sequence>MNVKWAARVQDIFTVAKVLALIIIIVVGLYNMMFNGRVSSFENMFANTSTDVGSYAVAIYGGLFAYGGWNYLNFVTEELKDPYRNLPRAILISVPMVTVIYVLANIAYFAAMSPAELLASQAVAVTFGINLLGVMAFIMPISVALSTFGGVNGLLLTGSRLYFVGARMGHLPQSMAMNQRATKDADALLGVNVVDDVAWGRSLQAGGIPSRMLWPGVGVYRQEVSLSWMLWPGCILSLLYLLARDIGQLINYFSFVQWSATGAAIAGLLYLRYSQPDLPRPVKVNIALPIIFLIASIFLVIMGVVGAPWDTAIGIGIFLSGIPVYLLFVWWNKFPSSVTSAQNSSTIWLQKLFVMVSEEKKVL</sequence>
<feature type="transmembrane region" description="Helical" evidence="5">
    <location>
        <begin position="224"/>
        <end position="243"/>
    </location>
</feature>
<evidence type="ECO:0000256" key="2">
    <source>
        <dbReference type="ARBA" id="ARBA00022692"/>
    </source>
</evidence>
<feature type="transmembrane region" description="Helical" evidence="5">
    <location>
        <begin position="144"/>
        <end position="163"/>
    </location>
</feature>
<evidence type="ECO:0000313" key="6">
    <source>
        <dbReference type="EMBL" id="PIK61826.1"/>
    </source>
</evidence>
<keyword evidence="4 5" id="KW-0472">Membrane</keyword>
<dbReference type="Proteomes" id="UP000230750">
    <property type="component" value="Unassembled WGS sequence"/>
</dbReference>
<dbReference type="GO" id="GO:0015179">
    <property type="term" value="F:L-amino acid transmembrane transporter activity"/>
    <property type="evidence" value="ECO:0007669"/>
    <property type="project" value="TreeGrafter"/>
</dbReference>
<dbReference type="PANTHER" id="PTHR11785">
    <property type="entry name" value="AMINO ACID TRANSPORTER"/>
    <property type="match status" value="1"/>
</dbReference>
<name>A0A2G8LNI8_STIJA</name>
<gene>
    <name evidence="6" type="ORF">BSL78_01281</name>
</gene>
<comment type="subcellular location">
    <subcellularLocation>
        <location evidence="1">Membrane</location>
        <topology evidence="1">Multi-pass membrane protein</topology>
    </subcellularLocation>
</comment>
<dbReference type="InterPro" id="IPR050598">
    <property type="entry name" value="AminoAcid_Transporter"/>
</dbReference>
<feature type="transmembrane region" description="Helical" evidence="5">
    <location>
        <begin position="284"/>
        <end position="305"/>
    </location>
</feature>